<name>A0A2R8AMB4_9RHOB</name>
<feature type="transmembrane region" description="Helical" evidence="1">
    <location>
        <begin position="18"/>
        <end position="38"/>
    </location>
</feature>
<protein>
    <submittedName>
        <fullName evidence="2">Uncharacterized protein</fullName>
    </submittedName>
</protein>
<gene>
    <name evidence="2" type="ORF">ALP8811_02068</name>
</gene>
<keyword evidence="1" id="KW-0472">Membrane</keyword>
<reference evidence="2 3" key="1">
    <citation type="submission" date="2018-03" db="EMBL/GenBank/DDBJ databases">
        <authorList>
            <person name="Keele B.F."/>
        </authorList>
    </citation>
    <scope>NUCLEOTIDE SEQUENCE [LARGE SCALE GENOMIC DNA]</scope>
    <source>
        <strain evidence="2 3">CECT 8811</strain>
    </source>
</reference>
<proteinExistence type="predicted"/>
<feature type="transmembrane region" description="Helical" evidence="1">
    <location>
        <begin position="44"/>
        <end position="66"/>
    </location>
</feature>
<sequence length="167" mass="18475">MKPLTNTPDLLVLDHKPWILSLSMLAGLLIFLGIGTNALMQGEILFGVMFSGIGTLAWGGCFLAFSKRVQLIFDARAGQIVKRKRSFFGYAQDVYPLDALCGAELEETRRDGSSMYRPVLVMTGQPNLPVVSYYTNGSGPRRTTEAVNRWLETRSTPMQLDSDPSKP</sequence>
<evidence type="ECO:0000313" key="3">
    <source>
        <dbReference type="Proteomes" id="UP000244911"/>
    </source>
</evidence>
<keyword evidence="3" id="KW-1185">Reference proteome</keyword>
<organism evidence="2 3">
    <name type="scientific">Aliiroseovarius pelagivivens</name>
    <dbReference type="NCBI Taxonomy" id="1639690"/>
    <lineage>
        <taxon>Bacteria</taxon>
        <taxon>Pseudomonadati</taxon>
        <taxon>Pseudomonadota</taxon>
        <taxon>Alphaproteobacteria</taxon>
        <taxon>Rhodobacterales</taxon>
        <taxon>Paracoccaceae</taxon>
        <taxon>Aliiroseovarius</taxon>
    </lineage>
</organism>
<dbReference type="RefSeq" id="WP_146184011.1">
    <property type="nucleotide sequence ID" value="NZ_OMOI01000001.1"/>
</dbReference>
<evidence type="ECO:0000256" key="1">
    <source>
        <dbReference type="SAM" id="Phobius"/>
    </source>
</evidence>
<dbReference type="AlphaFoldDB" id="A0A2R8AMB4"/>
<keyword evidence="1" id="KW-1133">Transmembrane helix</keyword>
<keyword evidence="1" id="KW-0812">Transmembrane</keyword>
<evidence type="ECO:0000313" key="2">
    <source>
        <dbReference type="EMBL" id="SPF77047.1"/>
    </source>
</evidence>
<dbReference type="EMBL" id="OMOI01000001">
    <property type="protein sequence ID" value="SPF77047.1"/>
    <property type="molecule type" value="Genomic_DNA"/>
</dbReference>
<accession>A0A2R8AMB4</accession>
<dbReference type="Proteomes" id="UP000244911">
    <property type="component" value="Unassembled WGS sequence"/>
</dbReference>
<dbReference type="OrthoDB" id="7728331at2"/>